<dbReference type="PANTHER" id="PTHR31907">
    <property type="entry name" value="MLP-LIKE PROTEIN 423"/>
    <property type="match status" value="1"/>
</dbReference>
<evidence type="ECO:0000313" key="3">
    <source>
        <dbReference type="Proteomes" id="UP000826271"/>
    </source>
</evidence>
<name>A0AAV6XK96_9LAMI</name>
<dbReference type="InterPro" id="IPR051761">
    <property type="entry name" value="MLP-like_ligand-binding"/>
</dbReference>
<dbReference type="CDD" id="cd07816">
    <property type="entry name" value="Bet_v1-like"/>
    <property type="match status" value="1"/>
</dbReference>
<proteinExistence type="predicted"/>
<evidence type="ECO:0000259" key="1">
    <source>
        <dbReference type="SMART" id="SM01037"/>
    </source>
</evidence>
<protein>
    <recommendedName>
        <fullName evidence="1">Bet v I/Major latex protein domain-containing protein</fullName>
    </recommendedName>
</protein>
<reference evidence="2" key="1">
    <citation type="submission" date="2019-10" db="EMBL/GenBank/DDBJ databases">
        <authorList>
            <person name="Zhang R."/>
            <person name="Pan Y."/>
            <person name="Wang J."/>
            <person name="Ma R."/>
            <person name="Yu S."/>
        </authorList>
    </citation>
    <scope>NUCLEOTIDE SEQUENCE</scope>
    <source>
        <strain evidence="2">LA-IB0</strain>
        <tissue evidence="2">Leaf</tissue>
    </source>
</reference>
<dbReference type="Gene3D" id="3.30.530.20">
    <property type="match status" value="1"/>
</dbReference>
<dbReference type="AlphaFoldDB" id="A0AAV6XK96"/>
<dbReference type="EMBL" id="WHWC01000005">
    <property type="protein sequence ID" value="KAG8382753.1"/>
    <property type="molecule type" value="Genomic_DNA"/>
</dbReference>
<dbReference type="Pfam" id="PF00407">
    <property type="entry name" value="Bet_v_1"/>
    <property type="match status" value="1"/>
</dbReference>
<organism evidence="2 3">
    <name type="scientific">Buddleja alternifolia</name>
    <dbReference type="NCBI Taxonomy" id="168488"/>
    <lineage>
        <taxon>Eukaryota</taxon>
        <taxon>Viridiplantae</taxon>
        <taxon>Streptophyta</taxon>
        <taxon>Embryophyta</taxon>
        <taxon>Tracheophyta</taxon>
        <taxon>Spermatophyta</taxon>
        <taxon>Magnoliopsida</taxon>
        <taxon>eudicotyledons</taxon>
        <taxon>Gunneridae</taxon>
        <taxon>Pentapetalae</taxon>
        <taxon>asterids</taxon>
        <taxon>lamiids</taxon>
        <taxon>Lamiales</taxon>
        <taxon>Scrophulariaceae</taxon>
        <taxon>Buddlejeae</taxon>
        <taxon>Buddleja</taxon>
    </lineage>
</organism>
<sequence length="150" mass="17067">MGLKGKLTVEKEIKCHGDVFHDLFRHKPHHLANITPDHIKSCDLHEGEFGAVGSVTLWKYTDEGKEKYRKAVLEAIDEEKKLLKFKAVDGDVLQIYQKYTTTIHVDSNGDDHLVTWTIAYEKLSEDSPDPVSHLNLAINLTKEIEAHHAK</sequence>
<evidence type="ECO:0000313" key="2">
    <source>
        <dbReference type="EMBL" id="KAG8382753.1"/>
    </source>
</evidence>
<dbReference type="GO" id="GO:0006952">
    <property type="term" value="P:defense response"/>
    <property type="evidence" value="ECO:0007669"/>
    <property type="project" value="InterPro"/>
</dbReference>
<dbReference type="InterPro" id="IPR000916">
    <property type="entry name" value="Bet_v_I/MLP"/>
</dbReference>
<dbReference type="Proteomes" id="UP000826271">
    <property type="component" value="Unassembled WGS sequence"/>
</dbReference>
<feature type="domain" description="Bet v I/Major latex protein" evidence="1">
    <location>
        <begin position="2"/>
        <end position="149"/>
    </location>
</feature>
<accession>A0AAV6XK96</accession>
<dbReference type="SMART" id="SM01037">
    <property type="entry name" value="Bet_v_1"/>
    <property type="match status" value="1"/>
</dbReference>
<gene>
    <name evidence="2" type="ORF">BUALT_Bualt05G0110100</name>
</gene>
<comment type="caution">
    <text evidence="2">The sequence shown here is derived from an EMBL/GenBank/DDBJ whole genome shotgun (WGS) entry which is preliminary data.</text>
</comment>
<dbReference type="InterPro" id="IPR023393">
    <property type="entry name" value="START-like_dom_sf"/>
</dbReference>
<keyword evidence="3" id="KW-1185">Reference proteome</keyword>
<dbReference type="SUPFAM" id="SSF55961">
    <property type="entry name" value="Bet v1-like"/>
    <property type="match status" value="1"/>
</dbReference>